<keyword evidence="2" id="KW-1185">Reference proteome</keyword>
<sequence>MLYRLNEKNLNFLNPLDGSEVNIDLSMFQNLDNFHFILSKNNSQIAFSGIVDGVKNMYVMSLHDKKNWRNIYQGQLHDYTWLTDFEIIINTGKEICKLNVDNGALKMLYKFSRINMAPLSMLVNEDGTKIMAVTVHNKPFVYDLINQEVTKIPFRITNYCWINKEEILYSNLNGIKRFNVVTGKKFNFITTIKMLEKIPGFSEIFEGVHFNEMNIDITEPKLFGNQVFFKLSISRNVGETISAVLSVDINLSKIERNYLCQKGLFSFYEPMLDGKVISILGIPEERESTILIHNKATVINYKGYYPSPNISIPTRSFPYQGYYESY</sequence>
<comment type="caution">
    <text evidence="1">The sequence shown here is derived from an EMBL/GenBank/DDBJ whole genome shotgun (WGS) entry which is preliminary data.</text>
</comment>
<dbReference type="RefSeq" id="WP_191804582.1">
    <property type="nucleotide sequence ID" value="NZ_JACSQL010000019.1"/>
</dbReference>
<reference evidence="1 2" key="1">
    <citation type="submission" date="2020-08" db="EMBL/GenBank/DDBJ databases">
        <title>A Genomic Blueprint of the Chicken Gut Microbiome.</title>
        <authorList>
            <person name="Gilroy R."/>
            <person name="Ravi A."/>
            <person name="Getino M."/>
            <person name="Pursley I."/>
            <person name="Horton D.L."/>
            <person name="Alikhan N.-F."/>
            <person name="Baker D."/>
            <person name="Gharbi K."/>
            <person name="Hall N."/>
            <person name="Watson M."/>
            <person name="Adriaenssens E.M."/>
            <person name="Foster-Nyarko E."/>
            <person name="Jarju S."/>
            <person name="Secka A."/>
            <person name="Antonio M."/>
            <person name="Oren A."/>
            <person name="Chaudhuri R."/>
            <person name="La Ragione R.M."/>
            <person name="Hildebrand F."/>
            <person name="Pallen M.J."/>
        </authorList>
    </citation>
    <scope>NUCLEOTIDE SEQUENCE [LARGE SCALE GENOMIC DNA]</scope>
    <source>
        <strain evidence="1 2">Sa2BVA9</strain>
    </source>
</reference>
<organism evidence="1 2">
    <name type="scientific">Paenibacillus gallinarum</name>
    <dbReference type="NCBI Taxonomy" id="2762232"/>
    <lineage>
        <taxon>Bacteria</taxon>
        <taxon>Bacillati</taxon>
        <taxon>Bacillota</taxon>
        <taxon>Bacilli</taxon>
        <taxon>Bacillales</taxon>
        <taxon>Paenibacillaceae</taxon>
        <taxon>Paenibacillus</taxon>
    </lineage>
</organism>
<accession>A0ABR8T5G1</accession>
<evidence type="ECO:0000313" key="2">
    <source>
        <dbReference type="Proteomes" id="UP000608071"/>
    </source>
</evidence>
<name>A0ABR8T5G1_9BACL</name>
<dbReference type="SUPFAM" id="SSF69322">
    <property type="entry name" value="Tricorn protease domain 2"/>
    <property type="match status" value="1"/>
</dbReference>
<dbReference type="Proteomes" id="UP000608071">
    <property type="component" value="Unassembled WGS sequence"/>
</dbReference>
<evidence type="ECO:0000313" key="1">
    <source>
        <dbReference type="EMBL" id="MBD7971003.1"/>
    </source>
</evidence>
<protein>
    <submittedName>
        <fullName evidence="1">Uncharacterized protein</fullName>
    </submittedName>
</protein>
<dbReference type="EMBL" id="JACSQL010000019">
    <property type="protein sequence ID" value="MBD7971003.1"/>
    <property type="molecule type" value="Genomic_DNA"/>
</dbReference>
<proteinExistence type="predicted"/>
<gene>
    <name evidence="1" type="ORF">H9647_23325</name>
</gene>